<dbReference type="InterPro" id="IPR041467">
    <property type="entry name" value="Sco4008_C"/>
</dbReference>
<accession>A0A4D4J6F3</accession>
<feature type="DNA-binding region" description="H-T-H motif" evidence="2">
    <location>
        <begin position="27"/>
        <end position="46"/>
    </location>
</feature>
<protein>
    <submittedName>
        <fullName evidence="4">HTH-type transcriptional repressor</fullName>
    </submittedName>
</protein>
<dbReference type="EMBL" id="BJFL01000007">
    <property type="protein sequence ID" value="GDY30308.1"/>
    <property type="molecule type" value="Genomic_DNA"/>
</dbReference>
<sequence length="194" mass="21480">MSTEPIRNRILRAAAEEFARHGFEGARVARIAAAAEANKERLYHYYGNKEDLFTAVLDEAMRQLAAAEPFAADDLGGYVARMVDFHREHPTLVQLLLAEARHHGSAPLPHESDRAAHYRRRVEAIRQAQRRGAVRTDVDPETLLYAVLALVATASALPQLTRLILGADPVEVAGHGELRAGLRRLLDVLTTPRP</sequence>
<dbReference type="RefSeq" id="WP_137813445.1">
    <property type="nucleotide sequence ID" value="NZ_BJFL01000007.1"/>
</dbReference>
<dbReference type="InterPro" id="IPR036271">
    <property type="entry name" value="Tet_transcr_reg_TetR-rel_C_sf"/>
</dbReference>
<evidence type="ECO:0000259" key="3">
    <source>
        <dbReference type="PROSITE" id="PS50977"/>
    </source>
</evidence>
<feature type="domain" description="HTH tetR-type" evidence="3">
    <location>
        <begin position="4"/>
        <end position="64"/>
    </location>
</feature>
<evidence type="ECO:0000256" key="1">
    <source>
        <dbReference type="ARBA" id="ARBA00023125"/>
    </source>
</evidence>
<dbReference type="SUPFAM" id="SSF46689">
    <property type="entry name" value="Homeodomain-like"/>
    <property type="match status" value="1"/>
</dbReference>
<keyword evidence="1 2" id="KW-0238">DNA-binding</keyword>
<gene>
    <name evidence="4" type="ORF">GTS_19410</name>
</gene>
<reference evidence="5" key="1">
    <citation type="submission" date="2019-04" db="EMBL/GenBank/DDBJ databases">
        <title>Draft genome sequence of Pseudonocardiaceae bacterium SL3-2-4.</title>
        <authorList>
            <person name="Ningsih F."/>
            <person name="Yokota A."/>
            <person name="Sakai Y."/>
            <person name="Nanatani K."/>
            <person name="Yabe S."/>
            <person name="Oetari A."/>
            <person name="Sjamsuridzal W."/>
        </authorList>
    </citation>
    <scope>NUCLEOTIDE SEQUENCE [LARGE SCALE GENOMIC DNA]</scope>
    <source>
        <strain evidence="5">SL3-2-4</strain>
    </source>
</reference>
<dbReference type="PRINTS" id="PR00455">
    <property type="entry name" value="HTHTETR"/>
</dbReference>
<dbReference type="PANTHER" id="PTHR30328">
    <property type="entry name" value="TRANSCRIPTIONAL REPRESSOR"/>
    <property type="match status" value="1"/>
</dbReference>
<dbReference type="Pfam" id="PF00440">
    <property type="entry name" value="TetR_N"/>
    <property type="match status" value="1"/>
</dbReference>
<keyword evidence="5" id="KW-1185">Reference proteome</keyword>
<dbReference type="OrthoDB" id="4726108at2"/>
<evidence type="ECO:0000256" key="2">
    <source>
        <dbReference type="PROSITE-ProRule" id="PRU00335"/>
    </source>
</evidence>
<dbReference type="Proteomes" id="UP000298860">
    <property type="component" value="Unassembled WGS sequence"/>
</dbReference>
<name>A0A4D4J6F3_9PSEU</name>
<dbReference type="GO" id="GO:0003677">
    <property type="term" value="F:DNA binding"/>
    <property type="evidence" value="ECO:0007669"/>
    <property type="project" value="UniProtKB-UniRule"/>
</dbReference>
<dbReference type="SUPFAM" id="SSF48498">
    <property type="entry name" value="Tetracyclin repressor-like, C-terminal domain"/>
    <property type="match status" value="1"/>
</dbReference>
<evidence type="ECO:0000313" key="5">
    <source>
        <dbReference type="Proteomes" id="UP000298860"/>
    </source>
</evidence>
<dbReference type="PROSITE" id="PS50977">
    <property type="entry name" value="HTH_TETR_2"/>
    <property type="match status" value="1"/>
</dbReference>
<dbReference type="AlphaFoldDB" id="A0A4D4J6F3"/>
<proteinExistence type="predicted"/>
<comment type="caution">
    <text evidence="4">The sequence shown here is derived from an EMBL/GenBank/DDBJ whole genome shotgun (WGS) entry which is preliminary data.</text>
</comment>
<dbReference type="InterPro" id="IPR001647">
    <property type="entry name" value="HTH_TetR"/>
</dbReference>
<dbReference type="Gene3D" id="1.10.357.10">
    <property type="entry name" value="Tetracycline Repressor, domain 2"/>
    <property type="match status" value="1"/>
</dbReference>
<evidence type="ECO:0000313" key="4">
    <source>
        <dbReference type="EMBL" id="GDY30308.1"/>
    </source>
</evidence>
<dbReference type="GO" id="GO:0006355">
    <property type="term" value="P:regulation of DNA-templated transcription"/>
    <property type="evidence" value="ECO:0007669"/>
    <property type="project" value="UniProtKB-ARBA"/>
</dbReference>
<dbReference type="InterPro" id="IPR050109">
    <property type="entry name" value="HTH-type_TetR-like_transc_reg"/>
</dbReference>
<dbReference type="InterPro" id="IPR009057">
    <property type="entry name" value="Homeodomain-like_sf"/>
</dbReference>
<dbReference type="Pfam" id="PF17926">
    <property type="entry name" value="TetR_C_21"/>
    <property type="match status" value="1"/>
</dbReference>
<organism evidence="4 5">
    <name type="scientific">Gandjariella thermophila</name>
    <dbReference type="NCBI Taxonomy" id="1931992"/>
    <lineage>
        <taxon>Bacteria</taxon>
        <taxon>Bacillati</taxon>
        <taxon>Actinomycetota</taxon>
        <taxon>Actinomycetes</taxon>
        <taxon>Pseudonocardiales</taxon>
        <taxon>Pseudonocardiaceae</taxon>
        <taxon>Gandjariella</taxon>
    </lineage>
</organism>
<dbReference type="PANTHER" id="PTHR30328:SF54">
    <property type="entry name" value="HTH-TYPE TRANSCRIPTIONAL REPRESSOR SCO4008"/>
    <property type="match status" value="1"/>
</dbReference>